<dbReference type="InterPro" id="IPR018644">
    <property type="entry name" value="DUF2071"/>
</dbReference>
<dbReference type="SUPFAM" id="SSF160104">
    <property type="entry name" value="Acetoacetate decarboxylase-like"/>
    <property type="match status" value="1"/>
</dbReference>
<evidence type="ECO:0008006" key="3">
    <source>
        <dbReference type="Google" id="ProtNLM"/>
    </source>
</evidence>
<evidence type="ECO:0000313" key="1">
    <source>
        <dbReference type="EMBL" id="AUV83841.1"/>
    </source>
</evidence>
<dbReference type="PANTHER" id="PTHR39186:SF1">
    <property type="entry name" value="DUF2071 DOMAIN-CONTAINING PROTEIN"/>
    <property type="match status" value="1"/>
</dbReference>
<protein>
    <recommendedName>
        <fullName evidence="3">DUF2071 domain-containing protein</fullName>
    </recommendedName>
</protein>
<reference evidence="1 2" key="1">
    <citation type="submission" date="2018-01" db="EMBL/GenBank/DDBJ databases">
        <title>Complete genome sequence of Salinigranum rubrum GX10T, an extremely halophilic archaeon isolated from a marine solar saltern.</title>
        <authorList>
            <person name="Han S."/>
        </authorList>
    </citation>
    <scope>NUCLEOTIDE SEQUENCE [LARGE SCALE GENOMIC DNA]</scope>
    <source>
        <strain evidence="1 2">GX10</strain>
    </source>
</reference>
<dbReference type="KEGG" id="srub:C2R22_01940"/>
<evidence type="ECO:0000313" key="2">
    <source>
        <dbReference type="Proteomes" id="UP000236584"/>
    </source>
</evidence>
<organism evidence="1 2">
    <name type="scientific">Salinigranum rubrum</name>
    <dbReference type="NCBI Taxonomy" id="755307"/>
    <lineage>
        <taxon>Archaea</taxon>
        <taxon>Methanobacteriati</taxon>
        <taxon>Methanobacteriota</taxon>
        <taxon>Stenosarchaea group</taxon>
        <taxon>Halobacteria</taxon>
        <taxon>Halobacteriales</taxon>
        <taxon>Haloferacaceae</taxon>
        <taxon>Salinigranum</taxon>
    </lineage>
</organism>
<gene>
    <name evidence="1" type="ORF">C2R22_01940</name>
</gene>
<sequence length="237" mass="26276">MGWRHLLFANYPVPPATVDAHLPDALTVDTFDGDAWLSVVPFTNVDVRPRGLPPTVGLDLPELNLRTYVTCDGDPGVYFFSLDAQGVLSVLGARVFHRLPYYYARISLTGDGDGGVRFVSRRLHPGDRPAHYTATYRPSGPAFESGEDPLAAFLTERYRFYTEGSDGAVRYANVDHEPWTLHPARATQETNTLFAANGFDEPSSEPVYYYSPGIDVTASRSLRWNGRNDRTSVEAEA</sequence>
<keyword evidence="2" id="KW-1185">Reference proteome</keyword>
<proteinExistence type="predicted"/>
<name>A0A2I8VPI9_9EURY</name>
<dbReference type="Gene3D" id="2.40.400.10">
    <property type="entry name" value="Acetoacetate decarboxylase-like"/>
    <property type="match status" value="1"/>
</dbReference>
<dbReference type="PANTHER" id="PTHR39186">
    <property type="entry name" value="DUF2071 FAMILY PROTEIN"/>
    <property type="match status" value="1"/>
</dbReference>
<dbReference type="Proteomes" id="UP000236584">
    <property type="component" value="Chromosome"/>
</dbReference>
<accession>A0A2I8VPI9</accession>
<dbReference type="InterPro" id="IPR023375">
    <property type="entry name" value="ADC_dom_sf"/>
</dbReference>
<dbReference type="Pfam" id="PF09844">
    <property type="entry name" value="DUF2071"/>
    <property type="match status" value="1"/>
</dbReference>
<dbReference type="EMBL" id="CP026309">
    <property type="protein sequence ID" value="AUV83841.1"/>
    <property type="molecule type" value="Genomic_DNA"/>
</dbReference>
<dbReference type="AlphaFoldDB" id="A0A2I8VPI9"/>